<comment type="caution">
    <text evidence="1">The sequence shown here is derived from an EMBL/GenBank/DDBJ whole genome shotgun (WGS) entry which is preliminary data.</text>
</comment>
<proteinExistence type="predicted"/>
<evidence type="ECO:0000313" key="2">
    <source>
        <dbReference type="Proteomes" id="UP001628179"/>
    </source>
</evidence>
<gene>
    <name evidence="1" type="ORF">MFIFM68171_01004</name>
</gene>
<dbReference type="GeneID" id="98171749"/>
<dbReference type="RefSeq" id="XP_070912527.1">
    <property type="nucleotide sequence ID" value="XM_071056426.1"/>
</dbReference>
<reference evidence="1 2" key="1">
    <citation type="submission" date="2024-09" db="EMBL/GenBank/DDBJ databases">
        <title>Itraconazole resistance in Madurella fahalii resulting from another homologue of gene encoding cytochrome P450 14-alpha sterol demethylase (CYP51).</title>
        <authorList>
            <person name="Yoshioka I."/>
            <person name="Fahal A.H."/>
            <person name="Kaneko S."/>
            <person name="Yaguchi T."/>
        </authorList>
    </citation>
    <scope>NUCLEOTIDE SEQUENCE [LARGE SCALE GENOMIC DNA]</scope>
    <source>
        <strain evidence="1 2">IFM 68171</strain>
    </source>
</reference>
<dbReference type="Proteomes" id="UP001628179">
    <property type="component" value="Unassembled WGS sequence"/>
</dbReference>
<protein>
    <submittedName>
        <fullName evidence="1">HNH nuclease domain-containing protein</fullName>
    </submittedName>
</protein>
<keyword evidence="2" id="KW-1185">Reference proteome</keyword>
<organism evidence="1 2">
    <name type="scientific">Madurella fahalii</name>
    <dbReference type="NCBI Taxonomy" id="1157608"/>
    <lineage>
        <taxon>Eukaryota</taxon>
        <taxon>Fungi</taxon>
        <taxon>Dikarya</taxon>
        <taxon>Ascomycota</taxon>
        <taxon>Pezizomycotina</taxon>
        <taxon>Sordariomycetes</taxon>
        <taxon>Sordariomycetidae</taxon>
        <taxon>Sordariales</taxon>
        <taxon>Sordariales incertae sedis</taxon>
        <taxon>Madurella</taxon>
    </lineage>
</organism>
<dbReference type="EMBL" id="BAAFSV010000001">
    <property type="protein sequence ID" value="GAB1310794.1"/>
    <property type="molecule type" value="Genomic_DNA"/>
</dbReference>
<name>A0ABQ0FZ69_9PEZI</name>
<accession>A0ABQ0FZ69</accession>
<evidence type="ECO:0000313" key="1">
    <source>
        <dbReference type="EMBL" id="GAB1310794.1"/>
    </source>
</evidence>
<sequence>MKTGTTRADNSRPSIADLPYEMQASILEAAIGPQVFFMQIVNEMLTFSRPADKGLGLACRLSREIYIKSKKLCEFGNNFHWVDLDRDIFYLYRDDGMRLVRPSIVNTRLPGGERFDSSVLQNIAVDLQYLGEHPRRDAAIRIWTIFPSLKTLHVFVPDGPPRTPALNVTPETLILSELRRIQIVAPPGQDKELWSAVKYQLIKTCSRILDSENGWNGRTRPEVVGHLTRSR</sequence>